<dbReference type="WBParaSite" id="nRc.2.0.1.t22704-RA">
    <property type="protein sequence ID" value="nRc.2.0.1.t22704-RA"/>
    <property type="gene ID" value="nRc.2.0.1.g22704"/>
</dbReference>
<keyword evidence="2" id="KW-1185">Reference proteome</keyword>
<reference evidence="3" key="1">
    <citation type="submission" date="2022-11" db="UniProtKB">
        <authorList>
            <consortium name="WormBaseParasite"/>
        </authorList>
    </citation>
    <scope>IDENTIFICATION</scope>
</reference>
<evidence type="ECO:0000256" key="1">
    <source>
        <dbReference type="SAM" id="MobiDB-lite"/>
    </source>
</evidence>
<feature type="compositionally biased region" description="Basic residues" evidence="1">
    <location>
        <begin position="96"/>
        <end position="106"/>
    </location>
</feature>
<feature type="region of interest" description="Disordered" evidence="1">
    <location>
        <begin position="87"/>
        <end position="106"/>
    </location>
</feature>
<name>A0A915J8A8_ROMCU</name>
<protein>
    <submittedName>
        <fullName evidence="3">Uncharacterized protein</fullName>
    </submittedName>
</protein>
<evidence type="ECO:0000313" key="3">
    <source>
        <dbReference type="WBParaSite" id="nRc.2.0.1.t22704-RA"/>
    </source>
</evidence>
<evidence type="ECO:0000313" key="2">
    <source>
        <dbReference type="Proteomes" id="UP000887565"/>
    </source>
</evidence>
<organism evidence="2 3">
    <name type="scientific">Romanomermis culicivorax</name>
    <name type="common">Nematode worm</name>
    <dbReference type="NCBI Taxonomy" id="13658"/>
    <lineage>
        <taxon>Eukaryota</taxon>
        <taxon>Metazoa</taxon>
        <taxon>Ecdysozoa</taxon>
        <taxon>Nematoda</taxon>
        <taxon>Enoplea</taxon>
        <taxon>Dorylaimia</taxon>
        <taxon>Mermithida</taxon>
        <taxon>Mermithoidea</taxon>
        <taxon>Mermithidae</taxon>
        <taxon>Romanomermis</taxon>
    </lineage>
</organism>
<proteinExistence type="predicted"/>
<dbReference type="AlphaFoldDB" id="A0A915J8A8"/>
<dbReference type="Proteomes" id="UP000887565">
    <property type="component" value="Unplaced"/>
</dbReference>
<accession>A0A915J8A8</accession>
<sequence>MLRHNFSKDTSKVVIISHVRDNDIMTKPWWAYSQGVSLQCIKASVELLEFWNNPTILANNHLISTSNVEASYNTNCKKSRRTASCTMENTYGSDQKKKRHETRRTHGQTVTIRQGLSNEYLINESGITACHN</sequence>